<name>A0ABV8HWP2_9ACTN</name>
<sequence length="267" mass="27435">MTAPTRPRTPDEALLPAMAAAAEEAGRALLLAPRPAPFLTFPEFAAAYREVEAPVAAVLREHLDALRPGVAWTEEIGSGPAARGEAWVVDPIDGAVQFLQDLPYFCVSLALIRDGEPVAAVLHAPLRGETYRAAAGAGATLDGAPVTPAAKADLRIALLANSAPPDIAAQPAAADLTGRSQTALLTRAGAIRNLGPTSWQIADVAAGRLDAFWQYGRDATNLLPGALIAREAGAVVTDTSGAPWTVASPSFLAAAPGMHAALVPLLP</sequence>
<reference evidence="2" key="1">
    <citation type="journal article" date="2019" name="Int. J. Syst. Evol. Microbiol.">
        <title>The Global Catalogue of Microorganisms (GCM) 10K type strain sequencing project: providing services to taxonomists for standard genome sequencing and annotation.</title>
        <authorList>
            <consortium name="The Broad Institute Genomics Platform"/>
            <consortium name="The Broad Institute Genome Sequencing Center for Infectious Disease"/>
            <person name="Wu L."/>
            <person name="Ma J."/>
        </authorList>
    </citation>
    <scope>NUCLEOTIDE SEQUENCE [LARGE SCALE GENOMIC DNA]</scope>
    <source>
        <strain evidence="2">CGMCC 4.7237</strain>
    </source>
</reference>
<dbReference type="PRINTS" id="PR00377">
    <property type="entry name" value="IMPHPHTASES"/>
</dbReference>
<proteinExistence type="predicted"/>
<evidence type="ECO:0000313" key="1">
    <source>
        <dbReference type="EMBL" id="MFC4036487.1"/>
    </source>
</evidence>
<dbReference type="PANTHER" id="PTHR20854">
    <property type="entry name" value="INOSITOL MONOPHOSPHATASE"/>
    <property type="match status" value="1"/>
</dbReference>
<gene>
    <name evidence="1" type="ORF">ACFO3J_34365</name>
</gene>
<dbReference type="CDD" id="cd01637">
    <property type="entry name" value="IMPase_like"/>
    <property type="match status" value="1"/>
</dbReference>
<dbReference type="RefSeq" id="WP_386438257.1">
    <property type="nucleotide sequence ID" value="NZ_JBHSBB010000050.1"/>
</dbReference>
<evidence type="ECO:0000313" key="2">
    <source>
        <dbReference type="Proteomes" id="UP001595765"/>
    </source>
</evidence>
<dbReference type="EMBL" id="JBHSBB010000050">
    <property type="protein sequence ID" value="MFC4036487.1"/>
    <property type="molecule type" value="Genomic_DNA"/>
</dbReference>
<dbReference type="Proteomes" id="UP001595765">
    <property type="component" value="Unassembled WGS sequence"/>
</dbReference>
<protein>
    <submittedName>
        <fullName evidence="1">Inositol monophosphatase family protein</fullName>
    </submittedName>
</protein>
<dbReference type="Gene3D" id="3.40.190.80">
    <property type="match status" value="1"/>
</dbReference>
<dbReference type="InterPro" id="IPR000760">
    <property type="entry name" value="Inositol_monophosphatase-like"/>
</dbReference>
<comment type="caution">
    <text evidence="1">The sequence shown here is derived from an EMBL/GenBank/DDBJ whole genome shotgun (WGS) entry which is preliminary data.</text>
</comment>
<organism evidence="1 2">
    <name type="scientific">Streptomyces polygonati</name>
    <dbReference type="NCBI Taxonomy" id="1617087"/>
    <lineage>
        <taxon>Bacteria</taxon>
        <taxon>Bacillati</taxon>
        <taxon>Actinomycetota</taxon>
        <taxon>Actinomycetes</taxon>
        <taxon>Kitasatosporales</taxon>
        <taxon>Streptomycetaceae</taxon>
        <taxon>Streptomyces</taxon>
    </lineage>
</organism>
<accession>A0ABV8HWP2</accession>
<dbReference type="Pfam" id="PF00459">
    <property type="entry name" value="Inositol_P"/>
    <property type="match status" value="1"/>
</dbReference>
<dbReference type="SUPFAM" id="SSF56655">
    <property type="entry name" value="Carbohydrate phosphatase"/>
    <property type="match status" value="1"/>
</dbReference>
<keyword evidence="2" id="KW-1185">Reference proteome</keyword>
<dbReference type="Gene3D" id="3.30.540.10">
    <property type="entry name" value="Fructose-1,6-Bisphosphatase, subunit A, domain 1"/>
    <property type="match status" value="1"/>
</dbReference>
<dbReference type="PANTHER" id="PTHR20854:SF4">
    <property type="entry name" value="INOSITOL-1-MONOPHOSPHATASE-RELATED"/>
    <property type="match status" value="1"/>
</dbReference>